<dbReference type="Proteomes" id="UP000583800">
    <property type="component" value="Unassembled WGS sequence"/>
</dbReference>
<feature type="compositionally biased region" description="Acidic residues" evidence="1">
    <location>
        <begin position="77"/>
        <end position="86"/>
    </location>
</feature>
<sequence>MQDPTEPDRQEILTGPGEESRAPRKRRQAGNRTVLIAASALVGLLAAGGIGFSLAGGDPAQPDRPTQSQSPGTAEGPGEDLGDDGDATMGDVTTEEPGDGTRAEGGGEDDTASVGDETGGVADDGGTDDTSTGAAGSDSKGTSESKNTNVNKDRQPTTAPAEDPAGTTADGAADGPSGEVAGQCAKSGC</sequence>
<proteinExistence type="predicted"/>
<feature type="compositionally biased region" description="Polar residues" evidence="1">
    <location>
        <begin position="140"/>
        <end position="150"/>
    </location>
</feature>
<keyword evidence="2" id="KW-1133">Transmembrane helix</keyword>
<feature type="region of interest" description="Disordered" evidence="1">
    <location>
        <begin position="1"/>
        <end position="32"/>
    </location>
</feature>
<organism evidence="3 4">
    <name type="scientific">Nonomuraea muscovyensis</name>
    <dbReference type="NCBI Taxonomy" id="1124761"/>
    <lineage>
        <taxon>Bacteria</taxon>
        <taxon>Bacillati</taxon>
        <taxon>Actinomycetota</taxon>
        <taxon>Actinomycetes</taxon>
        <taxon>Streptosporangiales</taxon>
        <taxon>Streptosporangiaceae</taxon>
        <taxon>Nonomuraea</taxon>
    </lineage>
</organism>
<keyword evidence="4" id="KW-1185">Reference proteome</keyword>
<evidence type="ECO:0000313" key="4">
    <source>
        <dbReference type="Proteomes" id="UP000583800"/>
    </source>
</evidence>
<evidence type="ECO:0000256" key="1">
    <source>
        <dbReference type="SAM" id="MobiDB-lite"/>
    </source>
</evidence>
<dbReference type="RefSeq" id="WP_185082681.1">
    <property type="nucleotide sequence ID" value="NZ_JACHJB010000001.1"/>
</dbReference>
<accession>A0A7X0BXT4</accession>
<feature type="compositionally biased region" description="Basic and acidic residues" evidence="1">
    <location>
        <begin position="1"/>
        <end position="11"/>
    </location>
</feature>
<evidence type="ECO:0000313" key="3">
    <source>
        <dbReference type="EMBL" id="MBB6344588.1"/>
    </source>
</evidence>
<feature type="transmembrane region" description="Helical" evidence="2">
    <location>
        <begin position="34"/>
        <end position="55"/>
    </location>
</feature>
<keyword evidence="2" id="KW-0812">Transmembrane</keyword>
<name>A0A7X0BXT4_9ACTN</name>
<reference evidence="3 4" key="1">
    <citation type="submission" date="2020-08" db="EMBL/GenBank/DDBJ databases">
        <title>Sequencing the genomes of 1000 actinobacteria strains.</title>
        <authorList>
            <person name="Klenk H.-P."/>
        </authorList>
    </citation>
    <scope>NUCLEOTIDE SEQUENCE [LARGE SCALE GENOMIC DNA]</scope>
    <source>
        <strain evidence="3 4">DSM 45913</strain>
    </source>
</reference>
<feature type="compositionally biased region" description="Low complexity" evidence="1">
    <location>
        <begin position="128"/>
        <end position="139"/>
    </location>
</feature>
<keyword evidence="2" id="KW-0472">Membrane</keyword>
<dbReference type="EMBL" id="JACHJB010000001">
    <property type="protein sequence ID" value="MBB6344588.1"/>
    <property type="molecule type" value="Genomic_DNA"/>
</dbReference>
<evidence type="ECO:0000256" key="2">
    <source>
        <dbReference type="SAM" id="Phobius"/>
    </source>
</evidence>
<feature type="region of interest" description="Disordered" evidence="1">
    <location>
        <begin position="50"/>
        <end position="189"/>
    </location>
</feature>
<gene>
    <name evidence="3" type="ORF">FHU36_001097</name>
</gene>
<dbReference type="AlphaFoldDB" id="A0A7X0BXT4"/>
<protein>
    <submittedName>
        <fullName evidence="3">Uncharacterized protein</fullName>
    </submittedName>
</protein>
<comment type="caution">
    <text evidence="3">The sequence shown here is derived from an EMBL/GenBank/DDBJ whole genome shotgun (WGS) entry which is preliminary data.</text>
</comment>
<feature type="compositionally biased region" description="Low complexity" evidence="1">
    <location>
        <begin position="163"/>
        <end position="176"/>
    </location>
</feature>